<dbReference type="STRING" id="1348612.A0A397GRB1"/>
<dbReference type="EMBL" id="PQFF01000388">
    <property type="protein sequence ID" value="RHZ53542.1"/>
    <property type="molecule type" value="Genomic_DNA"/>
</dbReference>
<dbReference type="PANTHER" id="PTHR22950:SF692">
    <property type="entry name" value="TRANSMEMBRANE AMINO ACID TRANSPORTER FAMILY PROTEIN"/>
    <property type="match status" value="1"/>
</dbReference>
<keyword evidence="3" id="KW-0813">Transport</keyword>
<evidence type="ECO:0000256" key="1">
    <source>
        <dbReference type="ARBA" id="ARBA00004141"/>
    </source>
</evidence>
<dbReference type="InterPro" id="IPR013057">
    <property type="entry name" value="AA_transpt_TM"/>
</dbReference>
<dbReference type="PANTHER" id="PTHR22950">
    <property type="entry name" value="AMINO ACID TRANSPORTER"/>
    <property type="match status" value="1"/>
</dbReference>
<keyword evidence="5" id="KW-0029">Amino-acid transport</keyword>
<feature type="transmembrane region" description="Helical" evidence="9">
    <location>
        <begin position="491"/>
        <end position="512"/>
    </location>
</feature>
<dbReference type="GO" id="GO:0005774">
    <property type="term" value="C:vacuolar membrane"/>
    <property type="evidence" value="ECO:0007669"/>
    <property type="project" value="TreeGrafter"/>
</dbReference>
<accession>A0A397GRB1</accession>
<dbReference type="OrthoDB" id="655540at2759"/>
<sequence>MDHRTSSDVNNYETETDEDNDNNNITCDENVNIGSKNIKNLHDNFPTLIKSRASSNSRSQKYPSANLGNQIEVYVPSRRLSESDTGGTVTIETEQTPLIHRTSELEDASNYKSLMDLEKSTVKQTIFNAVNILMGIGILALPFAFKHTGWIIGISVFLFCSMSTNYTAKILKNCLDVDRTCLSYVDLAYLAYGNKGKYFIGTIFLMDLYNATVALMILAGDSLKTLFPQSDLTQLKFILFLIITPTTWLPIRYLSYTSFFGIIATAALALVLLFDGFTKLDSPGSLIQPMDTYLWPQKWIAVPLAFGLINAGFTGHAIFPSLYRDMEKPNEYRKMVNSSYSITSTFYITVAVSGYLMFGSQTMQEITQNLMVTPGYSLFLNSIVVWLTVINPLSKYPLTLTPINLSVEVTFLNIPYLRILFRSQIVKTVFMIISRTFISFLVVSTAILFPKFDRAVSLLGSLFSFLISLIFPLLCNLKIFGSTLPKNEIRLNLFILVISVIMGVLGTIWTFVPREWLDD</sequence>
<comment type="similarity">
    <text evidence="2">Belongs to the amino acid/polyamine transporter 2 family.</text>
</comment>
<keyword evidence="7 9" id="KW-0472">Membrane</keyword>
<comment type="subcellular location">
    <subcellularLocation>
        <location evidence="1">Membrane</location>
        <topology evidence="1">Multi-pass membrane protein</topology>
    </subcellularLocation>
</comment>
<evidence type="ECO:0000256" key="2">
    <source>
        <dbReference type="ARBA" id="ARBA00008066"/>
    </source>
</evidence>
<organism evidence="11 12">
    <name type="scientific">Diversispora epigaea</name>
    <dbReference type="NCBI Taxonomy" id="1348612"/>
    <lineage>
        <taxon>Eukaryota</taxon>
        <taxon>Fungi</taxon>
        <taxon>Fungi incertae sedis</taxon>
        <taxon>Mucoromycota</taxon>
        <taxon>Glomeromycotina</taxon>
        <taxon>Glomeromycetes</taxon>
        <taxon>Diversisporales</taxon>
        <taxon>Diversisporaceae</taxon>
        <taxon>Diversispora</taxon>
    </lineage>
</organism>
<evidence type="ECO:0000256" key="8">
    <source>
        <dbReference type="SAM" id="MobiDB-lite"/>
    </source>
</evidence>
<gene>
    <name evidence="11" type="ORF">Glove_441g63</name>
</gene>
<comment type="caution">
    <text evidence="11">The sequence shown here is derived from an EMBL/GenBank/DDBJ whole genome shotgun (WGS) entry which is preliminary data.</text>
</comment>
<feature type="domain" description="Amino acid transporter transmembrane" evidence="10">
    <location>
        <begin position="119"/>
        <end position="509"/>
    </location>
</feature>
<feature type="transmembrane region" description="Helical" evidence="9">
    <location>
        <begin position="232"/>
        <end position="251"/>
    </location>
</feature>
<evidence type="ECO:0000313" key="11">
    <source>
        <dbReference type="EMBL" id="RHZ53542.1"/>
    </source>
</evidence>
<name>A0A397GRB1_9GLOM</name>
<feature type="region of interest" description="Disordered" evidence="8">
    <location>
        <begin position="1"/>
        <end position="25"/>
    </location>
</feature>
<feature type="transmembrane region" description="Helical" evidence="9">
    <location>
        <begin position="257"/>
        <end position="278"/>
    </location>
</feature>
<evidence type="ECO:0000256" key="3">
    <source>
        <dbReference type="ARBA" id="ARBA00022448"/>
    </source>
</evidence>
<feature type="transmembrane region" description="Helical" evidence="9">
    <location>
        <begin position="125"/>
        <end position="144"/>
    </location>
</feature>
<evidence type="ECO:0000259" key="10">
    <source>
        <dbReference type="Pfam" id="PF01490"/>
    </source>
</evidence>
<evidence type="ECO:0000256" key="7">
    <source>
        <dbReference type="ARBA" id="ARBA00023136"/>
    </source>
</evidence>
<keyword evidence="12" id="KW-1185">Reference proteome</keyword>
<feature type="transmembrane region" description="Helical" evidence="9">
    <location>
        <begin position="299"/>
        <end position="319"/>
    </location>
</feature>
<evidence type="ECO:0000313" key="12">
    <source>
        <dbReference type="Proteomes" id="UP000266861"/>
    </source>
</evidence>
<dbReference type="Proteomes" id="UP000266861">
    <property type="component" value="Unassembled WGS sequence"/>
</dbReference>
<dbReference type="AlphaFoldDB" id="A0A397GRB1"/>
<evidence type="ECO:0000256" key="5">
    <source>
        <dbReference type="ARBA" id="ARBA00022970"/>
    </source>
</evidence>
<feature type="transmembrane region" description="Helical" evidence="9">
    <location>
        <begin position="198"/>
        <end position="220"/>
    </location>
</feature>
<dbReference type="Pfam" id="PF01490">
    <property type="entry name" value="Aa_trans"/>
    <property type="match status" value="1"/>
</dbReference>
<keyword evidence="4 9" id="KW-0812">Transmembrane</keyword>
<protein>
    <recommendedName>
        <fullName evidence="10">Amino acid transporter transmembrane domain-containing protein</fullName>
    </recommendedName>
</protein>
<dbReference type="GO" id="GO:0015179">
    <property type="term" value="F:L-amino acid transmembrane transporter activity"/>
    <property type="evidence" value="ECO:0007669"/>
    <property type="project" value="TreeGrafter"/>
</dbReference>
<reference evidence="11 12" key="1">
    <citation type="submission" date="2018-08" db="EMBL/GenBank/DDBJ databases">
        <title>Genome and evolution of the arbuscular mycorrhizal fungus Diversispora epigaea (formerly Glomus versiforme) and its bacterial endosymbionts.</title>
        <authorList>
            <person name="Sun X."/>
            <person name="Fei Z."/>
            <person name="Harrison M."/>
        </authorList>
    </citation>
    <scope>NUCLEOTIDE SEQUENCE [LARGE SCALE GENOMIC DNA]</scope>
    <source>
        <strain evidence="11 12">IT104</strain>
    </source>
</reference>
<proteinExistence type="inferred from homology"/>
<evidence type="ECO:0000256" key="9">
    <source>
        <dbReference type="SAM" id="Phobius"/>
    </source>
</evidence>
<feature type="transmembrane region" description="Helical" evidence="9">
    <location>
        <begin position="150"/>
        <end position="168"/>
    </location>
</feature>
<feature type="transmembrane region" description="Helical" evidence="9">
    <location>
        <begin position="429"/>
        <end position="449"/>
    </location>
</feature>
<feature type="transmembrane region" description="Helical" evidence="9">
    <location>
        <begin position="339"/>
        <end position="358"/>
    </location>
</feature>
<feature type="transmembrane region" description="Helical" evidence="9">
    <location>
        <begin position="455"/>
        <end position="479"/>
    </location>
</feature>
<keyword evidence="6 9" id="KW-1133">Transmembrane helix</keyword>
<evidence type="ECO:0000256" key="4">
    <source>
        <dbReference type="ARBA" id="ARBA00022692"/>
    </source>
</evidence>
<evidence type="ECO:0000256" key="6">
    <source>
        <dbReference type="ARBA" id="ARBA00022989"/>
    </source>
</evidence>
<feature type="transmembrane region" description="Helical" evidence="9">
    <location>
        <begin position="370"/>
        <end position="390"/>
    </location>
</feature>